<feature type="domain" description="N-acetyltransferase" evidence="1">
    <location>
        <begin position="113"/>
        <end position="240"/>
    </location>
</feature>
<accession>A0A5D0M9G5</accession>
<dbReference type="InterPro" id="IPR013653">
    <property type="entry name" value="GCN5-like_dom"/>
</dbReference>
<dbReference type="Pfam" id="PF08445">
    <property type="entry name" value="FR47"/>
    <property type="match status" value="1"/>
</dbReference>
<dbReference type="PROSITE" id="PS51186">
    <property type="entry name" value="GNAT"/>
    <property type="match status" value="1"/>
</dbReference>
<evidence type="ECO:0000313" key="2">
    <source>
        <dbReference type="EMBL" id="TYB30404.1"/>
    </source>
</evidence>
<dbReference type="InterPro" id="IPR000182">
    <property type="entry name" value="GNAT_dom"/>
</dbReference>
<evidence type="ECO:0000259" key="1">
    <source>
        <dbReference type="PROSITE" id="PS51186"/>
    </source>
</evidence>
<dbReference type="Proteomes" id="UP000324143">
    <property type="component" value="Unassembled WGS sequence"/>
</dbReference>
<keyword evidence="3" id="KW-1185">Reference proteome</keyword>
<dbReference type="Gene3D" id="3.40.630.30">
    <property type="match status" value="1"/>
</dbReference>
<dbReference type="SUPFAM" id="SSF55729">
    <property type="entry name" value="Acyl-CoA N-acyltransferases (Nat)"/>
    <property type="match status" value="1"/>
</dbReference>
<dbReference type="GO" id="GO:0016747">
    <property type="term" value="F:acyltransferase activity, transferring groups other than amino-acyl groups"/>
    <property type="evidence" value="ECO:0007669"/>
    <property type="project" value="InterPro"/>
</dbReference>
<reference evidence="2" key="1">
    <citation type="submission" date="2019-08" db="EMBL/GenBank/DDBJ databases">
        <title>Genomic characterization of a novel candidate phylum (ARYD3) from a high temperature, high salinity tertiary oil reservoir in north central Oklahoma, USA.</title>
        <authorList>
            <person name="Youssef N.H."/>
            <person name="Yadav A."/>
            <person name="Elshahed M.S."/>
        </authorList>
    </citation>
    <scope>NUCLEOTIDE SEQUENCE [LARGE SCALE GENOMIC DNA]</scope>
    <source>
        <strain evidence="2">ARYD3</strain>
    </source>
</reference>
<evidence type="ECO:0000313" key="3">
    <source>
        <dbReference type="Proteomes" id="UP000324143"/>
    </source>
</evidence>
<name>A0A5D0M9G5_9BACT</name>
<gene>
    <name evidence="2" type="ORF">FXF47_09720</name>
</gene>
<dbReference type="PANTHER" id="PTHR20958:SF6">
    <property type="entry name" value="GLYCINE N-ACYLTRANSFERASE-LIKE PROTEIN"/>
    <property type="match status" value="1"/>
</dbReference>
<dbReference type="EMBL" id="VSIX01000139">
    <property type="protein sequence ID" value="TYB30404.1"/>
    <property type="molecule type" value="Genomic_DNA"/>
</dbReference>
<proteinExistence type="predicted"/>
<comment type="caution">
    <text evidence="2">The sequence shown here is derived from an EMBL/GenBank/DDBJ whole genome shotgun (WGS) entry which is preliminary data.</text>
</comment>
<organism evidence="2 3">
    <name type="scientific">Candidatus Mcinerneyibacterium aminivorans</name>
    <dbReference type="NCBI Taxonomy" id="2703815"/>
    <lineage>
        <taxon>Bacteria</taxon>
        <taxon>Candidatus Macinerneyibacteriota</taxon>
        <taxon>Candidatus Mcinerneyibacteria</taxon>
        <taxon>Candidatus Mcinerneyibacteriales</taxon>
        <taxon>Candidatus Mcinerneyibacteriaceae</taxon>
        <taxon>Candidatus Mcinerneyibacterium</taxon>
    </lineage>
</organism>
<protein>
    <submittedName>
        <fullName evidence="2">GNAT family N-acetyltransferase</fullName>
    </submittedName>
</protein>
<dbReference type="PANTHER" id="PTHR20958">
    <property type="entry name" value="GLYCINE N-ACYLTRANSFERASE-LIKE PROTEIN"/>
    <property type="match status" value="1"/>
</dbReference>
<dbReference type="InterPro" id="IPR053225">
    <property type="entry name" value="Acyl-CoA_N-acyltransferase"/>
</dbReference>
<sequence>MKKDNLIRKLLQDKRKNCSMIGFIKNNNIFRILQKNNSFLIEGESDRKWVYISSDSGNELNKIMNEYDYNIKSFASVEKDVVRLLKNRFQIKWILTAIRYYLPLKRIMPELKNKVVFLDPGDADFIYKNINYHKYTDKIYIKRQIEKGPTAAIRLNGKLAGWGLTHDDNALGMLHVLNEYRNRGFGRDITISLINQMRGLNLDVFVNIEKDNFKSRQLAKKLGFQRDREISWLEIVKGEK</sequence>
<dbReference type="AlphaFoldDB" id="A0A5D0M9G5"/>
<dbReference type="InterPro" id="IPR016181">
    <property type="entry name" value="Acyl_CoA_acyltransferase"/>
</dbReference>